<dbReference type="AlphaFoldDB" id="A0A067U1L9"/>
<gene>
    <name evidence="1" type="ORF">GALMADRAFT_343036</name>
</gene>
<organism evidence="1 2">
    <name type="scientific">Galerina marginata (strain CBS 339.88)</name>
    <dbReference type="NCBI Taxonomy" id="685588"/>
    <lineage>
        <taxon>Eukaryota</taxon>
        <taxon>Fungi</taxon>
        <taxon>Dikarya</taxon>
        <taxon>Basidiomycota</taxon>
        <taxon>Agaricomycotina</taxon>
        <taxon>Agaricomycetes</taxon>
        <taxon>Agaricomycetidae</taxon>
        <taxon>Agaricales</taxon>
        <taxon>Agaricineae</taxon>
        <taxon>Strophariaceae</taxon>
        <taxon>Galerina</taxon>
    </lineage>
</organism>
<dbReference type="HOGENOM" id="CLU_2121260_0_0_1"/>
<dbReference type="EMBL" id="KL142367">
    <property type="protein sequence ID" value="KDR85248.1"/>
    <property type="molecule type" value="Genomic_DNA"/>
</dbReference>
<dbReference type="Proteomes" id="UP000027222">
    <property type="component" value="Unassembled WGS sequence"/>
</dbReference>
<reference evidence="2" key="1">
    <citation type="journal article" date="2014" name="Proc. Natl. Acad. Sci. U.S.A.">
        <title>Extensive sampling of basidiomycete genomes demonstrates inadequacy of the white-rot/brown-rot paradigm for wood decay fungi.</title>
        <authorList>
            <person name="Riley R."/>
            <person name="Salamov A.A."/>
            <person name="Brown D.W."/>
            <person name="Nagy L.G."/>
            <person name="Floudas D."/>
            <person name="Held B.W."/>
            <person name="Levasseur A."/>
            <person name="Lombard V."/>
            <person name="Morin E."/>
            <person name="Otillar R."/>
            <person name="Lindquist E.A."/>
            <person name="Sun H."/>
            <person name="LaButti K.M."/>
            <person name="Schmutz J."/>
            <person name="Jabbour D."/>
            <person name="Luo H."/>
            <person name="Baker S.E."/>
            <person name="Pisabarro A.G."/>
            <person name="Walton J.D."/>
            <person name="Blanchette R.A."/>
            <person name="Henrissat B."/>
            <person name="Martin F."/>
            <person name="Cullen D."/>
            <person name="Hibbett D.S."/>
            <person name="Grigoriev I.V."/>
        </authorList>
    </citation>
    <scope>NUCLEOTIDE SEQUENCE [LARGE SCALE GENOMIC DNA]</scope>
    <source>
        <strain evidence="2">CBS 339.88</strain>
    </source>
</reference>
<evidence type="ECO:0000313" key="1">
    <source>
        <dbReference type="EMBL" id="KDR85248.1"/>
    </source>
</evidence>
<keyword evidence="2" id="KW-1185">Reference proteome</keyword>
<name>A0A067U1L9_GALM3</name>
<proteinExistence type="predicted"/>
<accession>A0A067U1L9</accession>
<protein>
    <submittedName>
        <fullName evidence="1">Uncharacterized protein</fullName>
    </submittedName>
</protein>
<sequence>MTALMPAINRKMMSPWQYSTWFPAGVAFSSCSSTARQVCSVCEIFTSSYFFDRLDPILAKLIRPEGMPNFVSNLRPHQRSPFAATGKVYAERGSSQLRALSEVPASPTRPRHCL</sequence>
<evidence type="ECO:0000313" key="2">
    <source>
        <dbReference type="Proteomes" id="UP000027222"/>
    </source>
</evidence>